<evidence type="ECO:0000313" key="6">
    <source>
        <dbReference type="EMBL" id="STV55744.1"/>
    </source>
</evidence>
<dbReference type="Gene3D" id="2.40.50.140">
    <property type="entry name" value="Nucleic acid-binding proteins"/>
    <property type="match status" value="1"/>
</dbReference>
<dbReference type="InterPro" id="IPR047641">
    <property type="entry name" value="ABC_transpr_MalK/UgpC-like"/>
</dbReference>
<dbReference type="EC" id="3.6.3.19" evidence="6"/>
<evidence type="ECO:0000256" key="4">
    <source>
        <dbReference type="ARBA" id="ARBA00023136"/>
    </source>
</evidence>
<evidence type="ECO:0000259" key="5">
    <source>
        <dbReference type="Pfam" id="PF17912"/>
    </source>
</evidence>
<keyword evidence="6" id="KW-0378">Hydrolase</keyword>
<evidence type="ECO:0000256" key="2">
    <source>
        <dbReference type="ARBA" id="ARBA00022519"/>
    </source>
</evidence>
<dbReference type="SUPFAM" id="SSF50331">
    <property type="entry name" value="MOP-like"/>
    <property type="match status" value="1"/>
</dbReference>
<proteinExistence type="predicted"/>
<accession>A0A378BX01</accession>
<dbReference type="Proteomes" id="UP000255382">
    <property type="component" value="Unassembled WGS sequence"/>
</dbReference>
<dbReference type="SUPFAM" id="SSF52540">
    <property type="entry name" value="P-loop containing nucleoside triphosphate hydrolases"/>
    <property type="match status" value="1"/>
</dbReference>
<dbReference type="Pfam" id="PF17912">
    <property type="entry name" value="OB_MalK"/>
    <property type="match status" value="1"/>
</dbReference>
<dbReference type="GO" id="GO:1990060">
    <property type="term" value="C:maltose transport complex"/>
    <property type="evidence" value="ECO:0007669"/>
    <property type="project" value="TreeGrafter"/>
</dbReference>
<dbReference type="PANTHER" id="PTHR43875:SF3">
    <property type="entry name" value="MALTOSE_MALTODEXTRIN IMPORT ATP-BINDING PROTEIN MALK"/>
    <property type="match status" value="1"/>
</dbReference>
<evidence type="ECO:0000313" key="7">
    <source>
        <dbReference type="Proteomes" id="UP000255382"/>
    </source>
</evidence>
<organism evidence="6 7">
    <name type="scientific">Klebsiella pneumoniae subsp. ozaenae</name>
    <dbReference type="NCBI Taxonomy" id="574"/>
    <lineage>
        <taxon>Bacteria</taxon>
        <taxon>Pseudomonadati</taxon>
        <taxon>Pseudomonadota</taxon>
        <taxon>Gammaproteobacteria</taxon>
        <taxon>Enterobacterales</taxon>
        <taxon>Enterobacteriaceae</taxon>
        <taxon>Klebsiella/Raoultella group</taxon>
        <taxon>Klebsiella</taxon>
        <taxon>Klebsiella pneumoniae complex</taxon>
    </lineage>
</organism>
<name>A0A378BX01_KLEPO</name>
<protein>
    <submittedName>
        <fullName evidence="6">ABC transporter</fullName>
        <ecNumber evidence="6">3.6.3.19</ecNumber>
    </submittedName>
</protein>
<dbReference type="PANTHER" id="PTHR43875">
    <property type="entry name" value="MALTODEXTRIN IMPORT ATP-BINDING PROTEIN MSMX"/>
    <property type="match status" value="1"/>
</dbReference>
<dbReference type="InterPro" id="IPR008995">
    <property type="entry name" value="Mo/tungstate-bd_C_term_dom"/>
</dbReference>
<dbReference type="GO" id="GO:0016887">
    <property type="term" value="F:ATP hydrolysis activity"/>
    <property type="evidence" value="ECO:0007669"/>
    <property type="project" value="InterPro"/>
</dbReference>
<sequence length="214" mass="24134">MFDEPLSNLDAELRVDMRLHIARLHQELKTTMVYVTHDQVEAMTLADKIVVMNYGKVEQMGSPMALYYNPVNKFVAGFIGSPKMNFLPAIVSDWQPERLTVTLAQDHQLALNIATQPLKPGAAVTLGIRPEHLTPEVATGTVVEFQCEVVERLGNNTYLFGQCYGHDNVKVLLPGDVHFRPWQKIKLAFDERFCMVFDENDLRISADIPAPDAH</sequence>
<keyword evidence="3" id="KW-0813">Transport</keyword>
<keyword evidence="1" id="KW-1003">Cell membrane</keyword>
<dbReference type="InterPro" id="IPR027417">
    <property type="entry name" value="P-loop_NTPase"/>
</dbReference>
<dbReference type="EMBL" id="UGLZ01000005">
    <property type="protein sequence ID" value="STV55744.1"/>
    <property type="molecule type" value="Genomic_DNA"/>
</dbReference>
<evidence type="ECO:0000256" key="3">
    <source>
        <dbReference type="ARBA" id="ARBA00022597"/>
    </source>
</evidence>
<feature type="domain" description="MalK-like OB fold" evidence="5">
    <location>
        <begin position="80"/>
        <end position="133"/>
    </location>
</feature>
<dbReference type="InterPro" id="IPR040582">
    <property type="entry name" value="OB_MalK-like"/>
</dbReference>
<dbReference type="AlphaFoldDB" id="A0A378BX01"/>
<reference evidence="6 7" key="1">
    <citation type="submission" date="2018-06" db="EMBL/GenBank/DDBJ databases">
        <authorList>
            <consortium name="Pathogen Informatics"/>
            <person name="Doyle S."/>
        </authorList>
    </citation>
    <scope>NUCLEOTIDE SEQUENCE [LARGE SCALE GENOMIC DNA]</scope>
    <source>
        <strain evidence="6 7">NCTC5050</strain>
    </source>
</reference>
<evidence type="ECO:0000256" key="1">
    <source>
        <dbReference type="ARBA" id="ARBA00022475"/>
    </source>
</evidence>
<gene>
    <name evidence="6" type="primary">malK_4</name>
    <name evidence="6" type="ORF">NCTC5050_06108</name>
</gene>
<dbReference type="GO" id="GO:0055052">
    <property type="term" value="C:ATP-binding cassette (ABC) transporter complex, substrate-binding subunit-containing"/>
    <property type="evidence" value="ECO:0007669"/>
    <property type="project" value="TreeGrafter"/>
</dbReference>
<keyword evidence="4" id="KW-0472">Membrane</keyword>
<dbReference type="GO" id="GO:0015423">
    <property type="term" value="F:ABC-type maltose transporter activity"/>
    <property type="evidence" value="ECO:0007669"/>
    <property type="project" value="TreeGrafter"/>
</dbReference>
<keyword evidence="2" id="KW-0997">Cell inner membrane</keyword>
<dbReference type="Gene3D" id="2.40.50.100">
    <property type="match status" value="1"/>
</dbReference>
<dbReference type="InterPro" id="IPR012340">
    <property type="entry name" value="NA-bd_OB-fold"/>
</dbReference>
<keyword evidence="7" id="KW-1185">Reference proteome</keyword>
<keyword evidence="3" id="KW-0762">Sugar transport</keyword>
<dbReference type="Gene3D" id="3.40.50.300">
    <property type="entry name" value="P-loop containing nucleotide triphosphate hydrolases"/>
    <property type="match status" value="1"/>
</dbReference>